<proteinExistence type="predicted"/>
<organism evidence="1 2">
    <name type="scientific">Elysia crispata</name>
    <name type="common">lettuce slug</name>
    <dbReference type="NCBI Taxonomy" id="231223"/>
    <lineage>
        <taxon>Eukaryota</taxon>
        <taxon>Metazoa</taxon>
        <taxon>Spiralia</taxon>
        <taxon>Lophotrochozoa</taxon>
        <taxon>Mollusca</taxon>
        <taxon>Gastropoda</taxon>
        <taxon>Heterobranchia</taxon>
        <taxon>Euthyneura</taxon>
        <taxon>Panpulmonata</taxon>
        <taxon>Sacoglossa</taxon>
        <taxon>Placobranchoidea</taxon>
        <taxon>Plakobranchidae</taxon>
        <taxon>Elysia</taxon>
    </lineage>
</organism>
<comment type="caution">
    <text evidence="1">The sequence shown here is derived from an EMBL/GenBank/DDBJ whole genome shotgun (WGS) entry which is preliminary data.</text>
</comment>
<dbReference type="Proteomes" id="UP001283361">
    <property type="component" value="Unassembled WGS sequence"/>
</dbReference>
<evidence type="ECO:0000313" key="1">
    <source>
        <dbReference type="EMBL" id="KAK3790520.1"/>
    </source>
</evidence>
<protein>
    <submittedName>
        <fullName evidence="1">Uncharacterized protein</fullName>
    </submittedName>
</protein>
<reference evidence="1" key="1">
    <citation type="journal article" date="2023" name="G3 (Bethesda)">
        <title>A reference genome for the long-term kleptoplast-retaining sea slug Elysia crispata morphotype clarki.</title>
        <authorList>
            <person name="Eastman K.E."/>
            <person name="Pendleton A.L."/>
            <person name="Shaikh M.A."/>
            <person name="Suttiyut T."/>
            <person name="Ogas R."/>
            <person name="Tomko P."/>
            <person name="Gavelis G."/>
            <person name="Widhalm J.R."/>
            <person name="Wisecaver J.H."/>
        </authorList>
    </citation>
    <scope>NUCLEOTIDE SEQUENCE</scope>
    <source>
        <strain evidence="1">ECLA1</strain>
    </source>
</reference>
<dbReference type="EMBL" id="JAWDGP010001539">
    <property type="protein sequence ID" value="KAK3790520.1"/>
    <property type="molecule type" value="Genomic_DNA"/>
</dbReference>
<gene>
    <name evidence="1" type="ORF">RRG08_060569</name>
</gene>
<keyword evidence="2" id="KW-1185">Reference proteome</keyword>
<accession>A0AAE1AMA2</accession>
<name>A0AAE1AMA2_9GAST</name>
<dbReference type="AlphaFoldDB" id="A0AAE1AMA2"/>
<sequence length="75" mass="8658">MHFVSSTFDYYEEFPIVISINAVQRKLVIFAGNSRVQPSSFISLVGVRSEWLAPLHLSRPGYQSNVMKAFKYHQH</sequence>
<evidence type="ECO:0000313" key="2">
    <source>
        <dbReference type="Proteomes" id="UP001283361"/>
    </source>
</evidence>